<organism evidence="1 2">
    <name type="scientific">Hyalomma asiaticum</name>
    <name type="common">Tick</name>
    <dbReference type="NCBI Taxonomy" id="266040"/>
    <lineage>
        <taxon>Eukaryota</taxon>
        <taxon>Metazoa</taxon>
        <taxon>Ecdysozoa</taxon>
        <taxon>Arthropoda</taxon>
        <taxon>Chelicerata</taxon>
        <taxon>Arachnida</taxon>
        <taxon>Acari</taxon>
        <taxon>Parasitiformes</taxon>
        <taxon>Ixodida</taxon>
        <taxon>Ixodoidea</taxon>
        <taxon>Ixodidae</taxon>
        <taxon>Hyalomminae</taxon>
        <taxon>Hyalomma</taxon>
    </lineage>
</organism>
<protein>
    <submittedName>
        <fullName evidence="1">Uncharacterized protein</fullName>
    </submittedName>
</protein>
<gene>
    <name evidence="1" type="ORF">HPB50_000902</name>
</gene>
<evidence type="ECO:0000313" key="1">
    <source>
        <dbReference type="EMBL" id="KAH6931837.1"/>
    </source>
</evidence>
<comment type="caution">
    <text evidence="1">The sequence shown here is derived from an EMBL/GenBank/DDBJ whole genome shotgun (WGS) entry which is preliminary data.</text>
</comment>
<reference evidence="1" key="1">
    <citation type="submission" date="2020-05" db="EMBL/GenBank/DDBJ databases">
        <title>Large-scale comparative analyses of tick genomes elucidate their genetic diversity and vector capacities.</title>
        <authorList>
            <person name="Jia N."/>
            <person name="Wang J."/>
            <person name="Shi W."/>
            <person name="Du L."/>
            <person name="Sun Y."/>
            <person name="Zhan W."/>
            <person name="Jiang J."/>
            <person name="Wang Q."/>
            <person name="Zhang B."/>
            <person name="Ji P."/>
            <person name="Sakyi L.B."/>
            <person name="Cui X."/>
            <person name="Yuan T."/>
            <person name="Jiang B."/>
            <person name="Yang W."/>
            <person name="Lam T.T.-Y."/>
            <person name="Chang Q."/>
            <person name="Ding S."/>
            <person name="Wang X."/>
            <person name="Zhu J."/>
            <person name="Ruan X."/>
            <person name="Zhao L."/>
            <person name="Wei J."/>
            <person name="Que T."/>
            <person name="Du C."/>
            <person name="Cheng J."/>
            <person name="Dai P."/>
            <person name="Han X."/>
            <person name="Huang E."/>
            <person name="Gao Y."/>
            <person name="Liu J."/>
            <person name="Shao H."/>
            <person name="Ye R."/>
            <person name="Li L."/>
            <person name="Wei W."/>
            <person name="Wang X."/>
            <person name="Wang C."/>
            <person name="Yang T."/>
            <person name="Huo Q."/>
            <person name="Li W."/>
            <person name="Guo W."/>
            <person name="Chen H."/>
            <person name="Zhou L."/>
            <person name="Ni X."/>
            <person name="Tian J."/>
            <person name="Zhou Y."/>
            <person name="Sheng Y."/>
            <person name="Liu T."/>
            <person name="Pan Y."/>
            <person name="Xia L."/>
            <person name="Li J."/>
            <person name="Zhao F."/>
            <person name="Cao W."/>
        </authorList>
    </citation>
    <scope>NUCLEOTIDE SEQUENCE</scope>
    <source>
        <strain evidence="1">Hyas-2018</strain>
    </source>
</reference>
<sequence>MFETPPPKRRAKKCIVCARHRNSYTMAAPLLLLPLLMLAVSPAAGQLGRLEIIQDPPPFVPDAQPMLMNMVNMMERVMNELIPQPALPMVAGPEVVAGPLIPDRVISGPLIAGPVVSGPVITVNEVARNESFNNESAEPPQVDVAVDIEVVPLGGPGSPLNSIILPIPRYQREPFSVSKRKGSLRKRHNATKSSTSHAGSGHRKVAILEVIRRNNSRPVLLPVPNKDVNTKQETKETSSLSPSSSSAAAETSSSSKPVLRLRSSAEFAQQKLQDEGVPAVAASADSPVASSRRAPNIAKVSSAVGGVGNGGANNTDPTSSSTETGIGATCYALFLRHGLLLLVLAIICGISCLLGALLPVFCRRRRAQVSKYPPKRRFIPSRIFADPQMMRMFRRREHMMA</sequence>
<proteinExistence type="predicted"/>
<keyword evidence="2" id="KW-1185">Reference proteome</keyword>
<accession>A0ACB7SFB0</accession>
<dbReference type="EMBL" id="CM023484">
    <property type="protein sequence ID" value="KAH6931837.1"/>
    <property type="molecule type" value="Genomic_DNA"/>
</dbReference>
<evidence type="ECO:0000313" key="2">
    <source>
        <dbReference type="Proteomes" id="UP000821845"/>
    </source>
</evidence>
<name>A0ACB7SFB0_HYAAI</name>
<dbReference type="Proteomes" id="UP000821845">
    <property type="component" value="Chromosome 4"/>
</dbReference>